<proteinExistence type="predicted"/>
<sequence>MHLKMKVEMNFKTHFRLNDILLFDRADETRVNCSGKFSPIQVEFVNFRGKLGVEHRRILARRWRRMSEVRPGLQQWLGLEFQTGLLGRDLGSGSRVGYRQACWGGSGNDGDFSAWGSGSVDLFLDLDFAQVTWYDLADLNWID</sequence>
<gene>
    <name evidence="1" type="ORF">CCAM_LOCUS30021</name>
</gene>
<organism evidence="1 2">
    <name type="scientific">Cuscuta campestris</name>
    <dbReference type="NCBI Taxonomy" id="132261"/>
    <lineage>
        <taxon>Eukaryota</taxon>
        <taxon>Viridiplantae</taxon>
        <taxon>Streptophyta</taxon>
        <taxon>Embryophyta</taxon>
        <taxon>Tracheophyta</taxon>
        <taxon>Spermatophyta</taxon>
        <taxon>Magnoliopsida</taxon>
        <taxon>eudicotyledons</taxon>
        <taxon>Gunneridae</taxon>
        <taxon>Pentapetalae</taxon>
        <taxon>asterids</taxon>
        <taxon>lamiids</taxon>
        <taxon>Solanales</taxon>
        <taxon>Convolvulaceae</taxon>
        <taxon>Cuscuteae</taxon>
        <taxon>Cuscuta</taxon>
        <taxon>Cuscuta subgen. Grammica</taxon>
        <taxon>Cuscuta sect. Cleistogrammica</taxon>
    </lineage>
</organism>
<dbReference type="Proteomes" id="UP000595140">
    <property type="component" value="Unassembled WGS sequence"/>
</dbReference>
<evidence type="ECO:0000313" key="2">
    <source>
        <dbReference type="Proteomes" id="UP000595140"/>
    </source>
</evidence>
<name>A0A484MHK1_9ASTE</name>
<reference evidence="1 2" key="1">
    <citation type="submission" date="2018-04" db="EMBL/GenBank/DDBJ databases">
        <authorList>
            <person name="Vogel A."/>
        </authorList>
    </citation>
    <scope>NUCLEOTIDE SEQUENCE [LARGE SCALE GENOMIC DNA]</scope>
</reference>
<evidence type="ECO:0000313" key="1">
    <source>
        <dbReference type="EMBL" id="VFQ88245.1"/>
    </source>
</evidence>
<accession>A0A484MHK1</accession>
<dbReference type="EMBL" id="OOIL02003481">
    <property type="protein sequence ID" value="VFQ88245.1"/>
    <property type="molecule type" value="Genomic_DNA"/>
</dbReference>
<protein>
    <submittedName>
        <fullName evidence="1">Uncharacterized protein</fullName>
    </submittedName>
</protein>
<keyword evidence="2" id="KW-1185">Reference proteome</keyword>
<dbReference type="AlphaFoldDB" id="A0A484MHK1"/>